<reference evidence="3" key="3">
    <citation type="submission" date="2015-04" db="UniProtKB">
        <authorList>
            <consortium name="EnsemblPlants"/>
        </authorList>
    </citation>
    <scope>IDENTIFICATION</scope>
    <source>
        <strain evidence="3">cv. Jemalong A17</strain>
    </source>
</reference>
<name>G7ILN6_MEDTR</name>
<dbReference type="Proteomes" id="UP000002051">
    <property type="component" value="Chromosome 2"/>
</dbReference>
<keyword evidence="4" id="KW-1185">Reference proteome</keyword>
<dbReference type="HOGENOM" id="CLU_1809056_0_0_1"/>
<reference evidence="2 4" key="2">
    <citation type="journal article" date="2014" name="BMC Genomics">
        <title>An improved genome release (version Mt4.0) for the model legume Medicago truncatula.</title>
        <authorList>
            <person name="Tang H."/>
            <person name="Krishnakumar V."/>
            <person name="Bidwell S."/>
            <person name="Rosen B."/>
            <person name="Chan A."/>
            <person name="Zhou S."/>
            <person name="Gentzbittel L."/>
            <person name="Childs K.L."/>
            <person name="Yandell M."/>
            <person name="Gundlach H."/>
            <person name="Mayer K.F."/>
            <person name="Schwartz D.C."/>
            <person name="Town C.D."/>
        </authorList>
    </citation>
    <scope>GENOME REANNOTATION</scope>
    <source>
        <strain evidence="3 4">cv. Jemalong A17</strain>
    </source>
</reference>
<evidence type="ECO:0000313" key="4">
    <source>
        <dbReference type="Proteomes" id="UP000002051"/>
    </source>
</evidence>
<dbReference type="InterPro" id="IPR006527">
    <property type="entry name" value="F-box-assoc_dom_typ1"/>
</dbReference>
<feature type="domain" description="F-box associated beta-propeller type 1" evidence="1">
    <location>
        <begin position="14"/>
        <end position="102"/>
    </location>
</feature>
<evidence type="ECO:0000313" key="3">
    <source>
        <dbReference type="EnsemblPlants" id="AES64391"/>
    </source>
</evidence>
<reference evidence="2 4" key="1">
    <citation type="journal article" date="2011" name="Nature">
        <title>The Medicago genome provides insight into the evolution of rhizobial symbioses.</title>
        <authorList>
            <person name="Young N.D."/>
            <person name="Debelle F."/>
            <person name="Oldroyd G.E."/>
            <person name="Geurts R."/>
            <person name="Cannon S.B."/>
            <person name="Udvardi M.K."/>
            <person name="Benedito V.A."/>
            <person name="Mayer K.F."/>
            <person name="Gouzy J."/>
            <person name="Schoof H."/>
            <person name="Van de Peer Y."/>
            <person name="Proost S."/>
            <person name="Cook D.R."/>
            <person name="Meyers B.C."/>
            <person name="Spannagl M."/>
            <person name="Cheung F."/>
            <person name="De Mita S."/>
            <person name="Krishnakumar V."/>
            <person name="Gundlach H."/>
            <person name="Zhou S."/>
            <person name="Mudge J."/>
            <person name="Bharti A.K."/>
            <person name="Murray J.D."/>
            <person name="Naoumkina M.A."/>
            <person name="Rosen B."/>
            <person name="Silverstein K.A."/>
            <person name="Tang H."/>
            <person name="Rombauts S."/>
            <person name="Zhao P.X."/>
            <person name="Zhou P."/>
            <person name="Barbe V."/>
            <person name="Bardou P."/>
            <person name="Bechner M."/>
            <person name="Bellec A."/>
            <person name="Berger A."/>
            <person name="Berges H."/>
            <person name="Bidwell S."/>
            <person name="Bisseling T."/>
            <person name="Choisne N."/>
            <person name="Couloux A."/>
            <person name="Denny R."/>
            <person name="Deshpande S."/>
            <person name="Dai X."/>
            <person name="Doyle J.J."/>
            <person name="Dudez A.M."/>
            <person name="Farmer A.D."/>
            <person name="Fouteau S."/>
            <person name="Franken C."/>
            <person name="Gibelin C."/>
            <person name="Gish J."/>
            <person name="Goldstein S."/>
            <person name="Gonzalez A.J."/>
            <person name="Green P.J."/>
            <person name="Hallab A."/>
            <person name="Hartog M."/>
            <person name="Hua A."/>
            <person name="Humphray S.J."/>
            <person name="Jeong D.H."/>
            <person name="Jing Y."/>
            <person name="Jocker A."/>
            <person name="Kenton S.M."/>
            <person name="Kim D.J."/>
            <person name="Klee K."/>
            <person name="Lai H."/>
            <person name="Lang C."/>
            <person name="Lin S."/>
            <person name="Macmil S.L."/>
            <person name="Magdelenat G."/>
            <person name="Matthews L."/>
            <person name="McCorrison J."/>
            <person name="Monaghan E.L."/>
            <person name="Mun J.H."/>
            <person name="Najar F.Z."/>
            <person name="Nicholson C."/>
            <person name="Noirot C."/>
            <person name="O'Bleness M."/>
            <person name="Paule C.R."/>
            <person name="Poulain J."/>
            <person name="Prion F."/>
            <person name="Qin B."/>
            <person name="Qu C."/>
            <person name="Retzel E.F."/>
            <person name="Riddle C."/>
            <person name="Sallet E."/>
            <person name="Samain S."/>
            <person name="Samson N."/>
            <person name="Sanders I."/>
            <person name="Saurat O."/>
            <person name="Scarpelli C."/>
            <person name="Schiex T."/>
            <person name="Segurens B."/>
            <person name="Severin A.J."/>
            <person name="Sherrier D.J."/>
            <person name="Shi R."/>
            <person name="Sims S."/>
            <person name="Singer S.R."/>
            <person name="Sinharoy S."/>
            <person name="Sterck L."/>
            <person name="Viollet A."/>
            <person name="Wang B.B."/>
            <person name="Wang K."/>
            <person name="Wang M."/>
            <person name="Wang X."/>
            <person name="Warfsmann J."/>
            <person name="Weissenbach J."/>
            <person name="White D.D."/>
            <person name="White J.D."/>
            <person name="Wiley G.B."/>
            <person name="Wincker P."/>
            <person name="Xing Y."/>
            <person name="Yang L."/>
            <person name="Yao Z."/>
            <person name="Ying F."/>
            <person name="Zhai J."/>
            <person name="Zhou L."/>
            <person name="Zuber A."/>
            <person name="Denarie J."/>
            <person name="Dixon R.A."/>
            <person name="May G.D."/>
            <person name="Schwartz D.C."/>
            <person name="Rogers J."/>
            <person name="Quetier F."/>
            <person name="Town C.D."/>
            <person name="Roe B.A."/>
        </authorList>
    </citation>
    <scope>NUCLEOTIDE SEQUENCE [LARGE SCALE GENOMIC DNA]</scope>
    <source>
        <strain evidence="2">A17</strain>
        <strain evidence="3 4">cv. Jemalong A17</strain>
    </source>
</reference>
<evidence type="ECO:0000313" key="2">
    <source>
        <dbReference type="EMBL" id="AES64391.1"/>
    </source>
</evidence>
<dbReference type="PaxDb" id="3880-AES64391"/>
<dbReference type="EMBL" id="CM001218">
    <property type="protein sequence ID" value="AES64391.1"/>
    <property type="molecule type" value="Genomic_DNA"/>
</dbReference>
<sequence>MFDVVFKSRVSPTRVKLNVSFPSKESSQNLVIVGSISINGILCVTSLVKEERKVVLWNPAIEELKVIPHNYVECSFSKVAKPRIHAFGYDYVRGDYRLIRYVQFGVVDLCFENEEPLTCEEMSYMTLHGRYIAYVAIHGGYLV</sequence>
<dbReference type="Pfam" id="PF07734">
    <property type="entry name" value="FBA_1"/>
    <property type="match status" value="1"/>
</dbReference>
<dbReference type="EnsemblPlants" id="AES64391">
    <property type="protein sequence ID" value="AES64391"/>
    <property type="gene ID" value="MTR_2g021860"/>
</dbReference>
<organism evidence="2 4">
    <name type="scientific">Medicago truncatula</name>
    <name type="common">Barrel medic</name>
    <name type="synonym">Medicago tribuloides</name>
    <dbReference type="NCBI Taxonomy" id="3880"/>
    <lineage>
        <taxon>Eukaryota</taxon>
        <taxon>Viridiplantae</taxon>
        <taxon>Streptophyta</taxon>
        <taxon>Embryophyta</taxon>
        <taxon>Tracheophyta</taxon>
        <taxon>Spermatophyta</taxon>
        <taxon>Magnoliopsida</taxon>
        <taxon>eudicotyledons</taxon>
        <taxon>Gunneridae</taxon>
        <taxon>Pentapetalae</taxon>
        <taxon>rosids</taxon>
        <taxon>fabids</taxon>
        <taxon>Fabales</taxon>
        <taxon>Fabaceae</taxon>
        <taxon>Papilionoideae</taxon>
        <taxon>50 kb inversion clade</taxon>
        <taxon>NPAAA clade</taxon>
        <taxon>Hologalegina</taxon>
        <taxon>IRL clade</taxon>
        <taxon>Trifolieae</taxon>
        <taxon>Medicago</taxon>
    </lineage>
</organism>
<accession>G7ILN6</accession>
<gene>
    <name evidence="2" type="ordered locus">MTR_2g021860</name>
</gene>
<dbReference type="AlphaFoldDB" id="G7ILN6"/>
<evidence type="ECO:0000259" key="1">
    <source>
        <dbReference type="Pfam" id="PF07734"/>
    </source>
</evidence>
<protein>
    <recommendedName>
        <fullName evidence="1">F-box associated beta-propeller type 1 domain-containing protein</fullName>
    </recommendedName>
</protein>
<proteinExistence type="predicted"/>